<reference evidence="1 2" key="1">
    <citation type="journal article" date="2016" name="Environ. Microbiol.">
        <title>Genomic resolution of a cold subsurface aquifer community provides metabolic insights for novel microbes adapted to high CO concentrations.</title>
        <authorList>
            <person name="Probst A.J."/>
            <person name="Castelle C.J."/>
            <person name="Singh A."/>
            <person name="Brown C.T."/>
            <person name="Anantharaman K."/>
            <person name="Sharon I."/>
            <person name="Hug L.A."/>
            <person name="Burstein D."/>
            <person name="Emerson J.B."/>
            <person name="Thomas B.C."/>
            <person name="Banfield J.F."/>
        </authorList>
    </citation>
    <scope>NUCLEOTIDE SEQUENCE [LARGE SCALE GENOMIC DNA]</scope>
    <source>
        <strain evidence="1">CG2_30_44_31</strain>
    </source>
</reference>
<dbReference type="Gene3D" id="2.40.30.10">
    <property type="entry name" value="Translation factors"/>
    <property type="match status" value="1"/>
</dbReference>
<protein>
    <recommendedName>
        <fullName evidence="3">Translation elongation factor-like protein</fullName>
    </recommendedName>
</protein>
<organism evidence="1 2">
    <name type="scientific">Candidatus Beckwithbacteria bacterium CG2_30_44_31</name>
    <dbReference type="NCBI Taxonomy" id="1805035"/>
    <lineage>
        <taxon>Bacteria</taxon>
        <taxon>Candidatus Beckwithiibacteriota</taxon>
    </lineage>
</organism>
<name>A0A1J5BAL1_9BACT</name>
<sequence length="82" mass="9092">MAVKKIGTVIHFYDKILVAIVKLAAPLKTGDSIKFKHGDKEFTQTVESIELKHKKIDSAKKGDEIGLKVNQPVKEKTEVFAA</sequence>
<accession>A0A1J5BAL1</accession>
<evidence type="ECO:0008006" key="3">
    <source>
        <dbReference type="Google" id="ProtNLM"/>
    </source>
</evidence>
<evidence type="ECO:0000313" key="2">
    <source>
        <dbReference type="Proteomes" id="UP000183605"/>
    </source>
</evidence>
<dbReference type="InterPro" id="IPR009000">
    <property type="entry name" value="Transl_B-barrel_sf"/>
</dbReference>
<dbReference type="AlphaFoldDB" id="A0A1J5BAL1"/>
<dbReference type="EMBL" id="MNXQ01000020">
    <property type="protein sequence ID" value="OIP03918.1"/>
    <property type="molecule type" value="Genomic_DNA"/>
</dbReference>
<dbReference type="SUPFAM" id="SSF50447">
    <property type="entry name" value="Translation proteins"/>
    <property type="match status" value="1"/>
</dbReference>
<evidence type="ECO:0000313" key="1">
    <source>
        <dbReference type="EMBL" id="OIP03918.1"/>
    </source>
</evidence>
<dbReference type="Proteomes" id="UP000183605">
    <property type="component" value="Unassembled WGS sequence"/>
</dbReference>
<proteinExistence type="predicted"/>
<comment type="caution">
    <text evidence="1">The sequence shown here is derived from an EMBL/GenBank/DDBJ whole genome shotgun (WGS) entry which is preliminary data.</text>
</comment>
<gene>
    <name evidence="1" type="ORF">AUK18_01045</name>
</gene>